<dbReference type="EMBL" id="CP008849">
    <property type="protein sequence ID" value="AIF97505.1"/>
    <property type="molecule type" value="Genomic_DNA"/>
</dbReference>
<feature type="domain" description="CzcB-like barrel-sandwich hybrid" evidence="3">
    <location>
        <begin position="169"/>
        <end position="233"/>
    </location>
</feature>
<evidence type="ECO:0000259" key="4">
    <source>
        <dbReference type="Pfam" id="PF25975"/>
    </source>
</evidence>
<evidence type="ECO:0000313" key="5">
    <source>
        <dbReference type="EMBL" id="AIF97505.1"/>
    </source>
</evidence>
<dbReference type="GO" id="GO:0030288">
    <property type="term" value="C:outer membrane-bounded periplasmic space"/>
    <property type="evidence" value="ECO:0007669"/>
    <property type="project" value="TreeGrafter"/>
</dbReference>
<dbReference type="Pfam" id="PF25973">
    <property type="entry name" value="BSH_CzcB"/>
    <property type="match status" value="1"/>
</dbReference>
<dbReference type="RefSeq" id="WP_044055673.1">
    <property type="nucleotide sequence ID" value="NZ_CBCSKJ010000005.1"/>
</dbReference>
<dbReference type="PANTHER" id="PTHR30097">
    <property type="entry name" value="CATION EFFLUX SYSTEM PROTEIN CUSB"/>
    <property type="match status" value="1"/>
</dbReference>
<dbReference type="Gene3D" id="2.40.420.20">
    <property type="match status" value="1"/>
</dbReference>
<dbReference type="InterPro" id="IPR011053">
    <property type="entry name" value="Single_hybrid_motif"/>
</dbReference>
<dbReference type="InterPro" id="IPR051909">
    <property type="entry name" value="MFP_Cation_Efflux"/>
</dbReference>
<dbReference type="PANTHER" id="PTHR30097:SF4">
    <property type="entry name" value="SLR6042 PROTEIN"/>
    <property type="match status" value="1"/>
</dbReference>
<evidence type="ECO:0000259" key="3">
    <source>
        <dbReference type="Pfam" id="PF25973"/>
    </source>
</evidence>
<evidence type="ECO:0000313" key="6">
    <source>
        <dbReference type="Proteomes" id="UP000056090"/>
    </source>
</evidence>
<dbReference type="KEGG" id="aal:EP13_01625"/>
<dbReference type="Pfam" id="PF25975">
    <property type="entry name" value="CzcB_C"/>
    <property type="match status" value="1"/>
</dbReference>
<dbReference type="Gene3D" id="2.40.50.100">
    <property type="match status" value="1"/>
</dbReference>
<dbReference type="GO" id="GO:0015679">
    <property type="term" value="P:plasma membrane copper ion transport"/>
    <property type="evidence" value="ECO:0007669"/>
    <property type="project" value="TreeGrafter"/>
</dbReference>
<gene>
    <name evidence="5" type="ORF">EP13_01625</name>
</gene>
<dbReference type="InterPro" id="IPR058647">
    <property type="entry name" value="BSH_CzcB-like"/>
</dbReference>
<dbReference type="SUPFAM" id="SSF51230">
    <property type="entry name" value="Single hybrid motif"/>
    <property type="match status" value="1"/>
</dbReference>
<dbReference type="AlphaFoldDB" id="A0A075NXZ3"/>
<sequence length="393" mass="43082">MLKQILFLFLIGTVTSIATASEDVTNSNDNQNIFQKDNIKIEVSIDESPEGSVIIASTFEDGKAFIPDYFSIELQKLGSTVEEFEFQSSKGVLRSTRALSEPHSFNATIYLTDKKRKYSWEWENLEGRTQIAKKLIEKSQLATSEVQSGTIERHVELLGTLVIPPKNKAEVNARFSGVVETLVADVGDSVNAGDVIAKIQSNDSLQTYIVKAPISGTVVSRNVNVGQLVAGETLYDIVDANTLWAELKVFPSKRDTIKPGSYVHIKKGSQQQDAQVKVLIPSSSQSPYQIAIVEIDNIEGVFSPGDMVTGVVDAQKIAVSLRVENEAIQSMDGNSIVFLHYGNMFQAVPVKLGIKDDNFTEIKHGLEIGQVYVSKNSFLIKADLEKSGASHAH</sequence>
<dbReference type="InterPro" id="IPR058649">
    <property type="entry name" value="CzcB_C"/>
</dbReference>
<dbReference type="eggNOG" id="COG0845">
    <property type="taxonomic scope" value="Bacteria"/>
</dbReference>
<evidence type="ECO:0000256" key="2">
    <source>
        <dbReference type="SAM" id="SignalP"/>
    </source>
</evidence>
<keyword evidence="6" id="KW-1185">Reference proteome</keyword>
<reference evidence="5 6" key="1">
    <citation type="submission" date="2014-06" db="EMBL/GenBank/DDBJ databases">
        <title>Genomes of Alteromonas australica, a world apart.</title>
        <authorList>
            <person name="Gonzaga A."/>
            <person name="Lopez-Perez M."/>
            <person name="Rodriguez-Valera F."/>
        </authorList>
    </citation>
    <scope>NUCLEOTIDE SEQUENCE [LARGE SCALE GENOMIC DNA]</scope>
    <source>
        <strain evidence="5 6">H 17</strain>
    </source>
</reference>
<organism evidence="5 6">
    <name type="scientific">Alteromonas australica</name>
    <dbReference type="NCBI Taxonomy" id="589873"/>
    <lineage>
        <taxon>Bacteria</taxon>
        <taxon>Pseudomonadati</taxon>
        <taxon>Pseudomonadota</taxon>
        <taxon>Gammaproteobacteria</taxon>
        <taxon>Alteromonadales</taxon>
        <taxon>Alteromonadaceae</taxon>
        <taxon>Alteromonas/Salinimonas group</taxon>
        <taxon>Alteromonas</taxon>
    </lineage>
</organism>
<evidence type="ECO:0000256" key="1">
    <source>
        <dbReference type="ARBA" id="ARBA00022448"/>
    </source>
</evidence>
<dbReference type="GeneID" id="78253644"/>
<feature type="domain" description="CzcB-like C-terminal circularly permuted SH3-like" evidence="4">
    <location>
        <begin position="322"/>
        <end position="381"/>
    </location>
</feature>
<dbReference type="GO" id="GO:0060003">
    <property type="term" value="P:copper ion export"/>
    <property type="evidence" value="ECO:0007669"/>
    <property type="project" value="TreeGrafter"/>
</dbReference>
<proteinExistence type="predicted"/>
<accession>A0A075NXZ3</accession>
<keyword evidence="2" id="KW-0732">Signal</keyword>
<dbReference type="Proteomes" id="UP000056090">
    <property type="component" value="Chromosome"/>
</dbReference>
<name>A0A075NXZ3_9ALTE</name>
<feature type="signal peptide" evidence="2">
    <location>
        <begin position="1"/>
        <end position="20"/>
    </location>
</feature>
<dbReference type="GO" id="GO:0046914">
    <property type="term" value="F:transition metal ion binding"/>
    <property type="evidence" value="ECO:0007669"/>
    <property type="project" value="TreeGrafter"/>
</dbReference>
<protein>
    <submittedName>
        <fullName evidence="5">Heavy metal transporter</fullName>
    </submittedName>
</protein>
<keyword evidence="1" id="KW-0813">Transport</keyword>
<feature type="chain" id="PRO_5001708721" evidence="2">
    <location>
        <begin position="21"/>
        <end position="393"/>
    </location>
</feature>